<dbReference type="InterPro" id="IPR049730">
    <property type="entry name" value="SNF2/RAD54-like_C"/>
</dbReference>
<name>A0ABQ2GY78_9DEIO</name>
<dbReference type="CDD" id="cd18793">
    <property type="entry name" value="SF2_C_SNF"/>
    <property type="match status" value="1"/>
</dbReference>
<proteinExistence type="predicted"/>
<reference evidence="5" key="1">
    <citation type="journal article" date="2019" name="Int. J. Syst. Evol. Microbiol.">
        <title>The Global Catalogue of Microorganisms (GCM) 10K type strain sequencing project: providing services to taxonomists for standard genome sequencing and annotation.</title>
        <authorList>
            <consortium name="The Broad Institute Genomics Platform"/>
            <consortium name="The Broad Institute Genome Sequencing Center for Infectious Disease"/>
            <person name="Wu L."/>
            <person name="Ma J."/>
        </authorList>
    </citation>
    <scope>NUCLEOTIDE SEQUENCE [LARGE SCALE GENOMIC DNA]</scope>
    <source>
        <strain evidence="5">JCM 15443</strain>
    </source>
</reference>
<dbReference type="PANTHER" id="PTHR45766">
    <property type="entry name" value="DNA ANNEALING HELICASE AND ENDONUCLEASE ZRANB3 FAMILY MEMBER"/>
    <property type="match status" value="1"/>
</dbReference>
<feature type="domain" description="Helicase C-terminal" evidence="3">
    <location>
        <begin position="554"/>
        <end position="699"/>
    </location>
</feature>
<sequence>MTPDGVNYLKPKHKLSALLSFSFAKELFMVSIRVGQLVTWKTQADLGTAKVTAVQGATAWIDYFVSVAKRRPFEAPVKELEPFTPWPQNRVYIRNEGQWQMGRIGAYREDPFDAFYIRFPNDKAREIPEHDVYLRSAGDVQPVEVLKLHGHETPFFFNERWPLVQVLTEQRGASRGITALLSSAVDLRDHQVDVIRRVLHDPVQRYLLADEVGLGKTIEAGVIVRQFLIDHPQGCVTFLVPAHLQAQWQQELRHRFFLQDFPQAHVRVLAHGTANLPSSDFVVIDEAHHLAEGAFGAAPAQQQFQRLARWVHASPRLLLLSATPASSDQDAYLGMLHLLDPGVYQLADRDAFQTRVRERERIGMLFFALQPEVPAEVLQPTLDEVLSLFPEDTRARDLISELMGVPETAVAHRRKLIGALRTHLSETYRLHRRMLRHRRAAHAEHLVRGRTLGRMIDLPQQDARSAWEAFDAWREALAEAHDRSDLPFEQAASFLSAMWEAASSGPAAWCDAATSRLQHRSFPAGPAEREVLTLMLTRLNAINPEGLTAEITRTVEHLIRTEAGKTVVFASSPSAVRAVGKALKHVLGETRVANFLDEPDAVRRFQQSRQCQVLLVDQSGEEGLNLQCGDVLIHLDIPLNPNRLEQRLGRLDRYGRGKPIVSYVLQHDSWPDVLKAHAEVMAQGLGIYDRSVASLQFLIDSFRTEEVQAVLGGAPALQAWAQTLPERIREELERLDMSEMLDAIQPEANQELAQMMDDLGDAEAQGFDRIFTRWVNRALLFRATYTDSSVQFSFVPEKTLVPWERIAQTFKHVQNRPSTFSRREAQLHRHHLLRAGEPFVDALTEYFSWDDRGRSYAFWRAHPDWVEDPTVVFAFHYVIEGDLRPVQNLAEREGLDMKVLRRQLDSLLRPCTRTIYIDRFGQVLPGHVQAMVSPAYQCFGGAVDHNLNPQRLWALTELMPQGEWLRACDEVERVAEGRLRTEEQLTKHLEQAAQTAESRLHERLEQLRSRHRSGRTDVTDRGLAVESELLDALLRGVRTPCLHLDSVGAVVLSAQTPFTDEL</sequence>
<evidence type="ECO:0000259" key="3">
    <source>
        <dbReference type="PROSITE" id="PS51194"/>
    </source>
</evidence>
<dbReference type="SUPFAM" id="SSF52540">
    <property type="entry name" value="P-loop containing nucleoside triphosphate hydrolases"/>
    <property type="match status" value="2"/>
</dbReference>
<evidence type="ECO:0000259" key="2">
    <source>
        <dbReference type="PROSITE" id="PS51192"/>
    </source>
</evidence>
<evidence type="ECO:0000313" key="4">
    <source>
        <dbReference type="EMBL" id="GGM17215.1"/>
    </source>
</evidence>
<comment type="caution">
    <text evidence="4">The sequence shown here is derived from an EMBL/GenBank/DDBJ whole genome shotgun (WGS) entry which is preliminary data.</text>
</comment>
<dbReference type="NCBIfam" id="NF041062">
    <property type="entry name" value="DpdE"/>
    <property type="match status" value="1"/>
</dbReference>
<keyword evidence="5" id="KW-1185">Reference proteome</keyword>
<dbReference type="InterPro" id="IPR014001">
    <property type="entry name" value="Helicase_ATP-bd"/>
</dbReference>
<dbReference type="Gene3D" id="3.40.50.10810">
    <property type="entry name" value="Tandem AAA-ATPase domain"/>
    <property type="match status" value="1"/>
</dbReference>
<dbReference type="InterPro" id="IPR038718">
    <property type="entry name" value="SNF2-like_sf"/>
</dbReference>
<evidence type="ECO:0000313" key="5">
    <source>
        <dbReference type="Proteomes" id="UP000661918"/>
    </source>
</evidence>
<evidence type="ECO:0008006" key="6">
    <source>
        <dbReference type="Google" id="ProtNLM"/>
    </source>
</evidence>
<protein>
    <recommendedName>
        <fullName evidence="6">Helicase</fullName>
    </recommendedName>
</protein>
<dbReference type="SMART" id="SM00487">
    <property type="entry name" value="DEXDc"/>
    <property type="match status" value="1"/>
</dbReference>
<keyword evidence="1" id="KW-0378">Hydrolase</keyword>
<evidence type="ECO:0000256" key="1">
    <source>
        <dbReference type="ARBA" id="ARBA00022801"/>
    </source>
</evidence>
<dbReference type="PROSITE" id="PS51194">
    <property type="entry name" value="HELICASE_CTER"/>
    <property type="match status" value="1"/>
</dbReference>
<dbReference type="PANTHER" id="PTHR45766:SF6">
    <property type="entry name" value="SWI_SNF-RELATED MATRIX-ASSOCIATED ACTIN-DEPENDENT REGULATOR OF CHROMATIN SUBFAMILY A-LIKE PROTEIN 1"/>
    <property type="match status" value="1"/>
</dbReference>
<dbReference type="Gene3D" id="3.40.50.300">
    <property type="entry name" value="P-loop containing nucleotide triphosphate hydrolases"/>
    <property type="match status" value="1"/>
</dbReference>
<gene>
    <name evidence="4" type="ORF">GCM10010841_26810</name>
</gene>
<dbReference type="Proteomes" id="UP000661918">
    <property type="component" value="Unassembled WGS sequence"/>
</dbReference>
<organism evidence="4 5">
    <name type="scientific">Deinococcus aerophilus</name>
    <dbReference type="NCBI Taxonomy" id="522488"/>
    <lineage>
        <taxon>Bacteria</taxon>
        <taxon>Thermotogati</taxon>
        <taxon>Deinococcota</taxon>
        <taxon>Deinococci</taxon>
        <taxon>Deinococcales</taxon>
        <taxon>Deinococcaceae</taxon>
        <taxon>Deinococcus</taxon>
    </lineage>
</organism>
<dbReference type="InterPro" id="IPR001650">
    <property type="entry name" value="Helicase_C-like"/>
</dbReference>
<accession>A0ABQ2GY78</accession>
<dbReference type="InterPro" id="IPR027417">
    <property type="entry name" value="P-loop_NTPase"/>
</dbReference>
<dbReference type="Pfam" id="PF00271">
    <property type="entry name" value="Helicase_C"/>
    <property type="match status" value="1"/>
</dbReference>
<dbReference type="EMBL" id="BMOM01000027">
    <property type="protein sequence ID" value="GGM17215.1"/>
    <property type="molecule type" value="Genomic_DNA"/>
</dbReference>
<dbReference type="SMART" id="SM00490">
    <property type="entry name" value="HELICc"/>
    <property type="match status" value="1"/>
</dbReference>
<dbReference type="PROSITE" id="PS51192">
    <property type="entry name" value="HELICASE_ATP_BIND_1"/>
    <property type="match status" value="1"/>
</dbReference>
<feature type="domain" description="Helicase ATP-binding" evidence="2">
    <location>
        <begin position="197"/>
        <end position="342"/>
    </location>
</feature>